<evidence type="ECO:0000256" key="5">
    <source>
        <dbReference type="ARBA" id="ARBA00023136"/>
    </source>
</evidence>
<dbReference type="GO" id="GO:0006885">
    <property type="term" value="P:regulation of pH"/>
    <property type="evidence" value="ECO:0007669"/>
    <property type="project" value="UniProtKB-UniRule"/>
</dbReference>
<dbReference type="PANTHER" id="PTHR30341">
    <property type="entry name" value="SODIUM ION/PROTON ANTIPORTER NHAA-RELATED"/>
    <property type="match status" value="1"/>
</dbReference>
<keyword evidence="4 6" id="KW-1133">Transmembrane helix</keyword>
<dbReference type="InterPro" id="IPR004670">
    <property type="entry name" value="NhaA"/>
</dbReference>
<reference evidence="8 9" key="1">
    <citation type="submission" date="2016-05" db="EMBL/GenBank/DDBJ databases">
        <title>Genomic and physiological characterization of Planctopirus sp. isolated from fresh water lake.</title>
        <authorList>
            <person name="Subhash Y."/>
            <person name="Ramana C."/>
        </authorList>
    </citation>
    <scope>NUCLEOTIDE SEQUENCE [LARGE SCALE GENOMIC DNA]</scope>
    <source>
        <strain evidence="8 9">JC280</strain>
    </source>
</reference>
<evidence type="ECO:0000313" key="8">
    <source>
        <dbReference type="EMBL" id="ODA32529.1"/>
    </source>
</evidence>
<dbReference type="GO" id="GO:0015385">
    <property type="term" value="F:sodium:proton antiporter activity"/>
    <property type="evidence" value="ECO:0007669"/>
    <property type="project" value="UniProtKB-UniRule"/>
</dbReference>
<evidence type="ECO:0000256" key="7">
    <source>
        <dbReference type="SAM" id="Coils"/>
    </source>
</evidence>
<name>A0A1C3EH48_9PLAN</name>
<dbReference type="OrthoDB" id="9808135at2"/>
<gene>
    <name evidence="6" type="primary">nhaA</name>
    <name evidence="8" type="ORF">A6X21_19360</name>
</gene>
<evidence type="ECO:0000256" key="3">
    <source>
        <dbReference type="ARBA" id="ARBA00022692"/>
    </source>
</evidence>
<evidence type="ECO:0000256" key="2">
    <source>
        <dbReference type="ARBA" id="ARBA00022475"/>
    </source>
</evidence>
<proteinExistence type="inferred from homology"/>
<keyword evidence="3 6" id="KW-0812">Transmembrane</keyword>
<evidence type="ECO:0000256" key="4">
    <source>
        <dbReference type="ARBA" id="ARBA00022989"/>
    </source>
</evidence>
<dbReference type="Gene3D" id="1.20.1530.10">
    <property type="entry name" value="Na+/H+ antiporter like domain"/>
    <property type="match status" value="1"/>
</dbReference>
<dbReference type="GO" id="GO:0005886">
    <property type="term" value="C:plasma membrane"/>
    <property type="evidence" value="ECO:0007669"/>
    <property type="project" value="UniProtKB-SubCell"/>
</dbReference>
<keyword evidence="5 6" id="KW-0472">Membrane</keyword>
<feature type="coiled-coil region" evidence="7">
    <location>
        <begin position="273"/>
        <end position="300"/>
    </location>
</feature>
<dbReference type="RefSeq" id="WP_068847048.1">
    <property type="nucleotide sequence ID" value="NZ_LYDR01000063.1"/>
</dbReference>
<feature type="transmembrane region" description="Helical" evidence="6">
    <location>
        <begin position="233"/>
        <end position="264"/>
    </location>
</feature>
<accession>A0A1C3EH48</accession>
<keyword evidence="6" id="KW-0406">Ion transport</keyword>
<feature type="transmembrane region" description="Helical" evidence="6">
    <location>
        <begin position="369"/>
        <end position="394"/>
    </location>
</feature>
<comment type="subcellular location">
    <subcellularLocation>
        <location evidence="1">Cell inner membrane</location>
        <topology evidence="1">Multi-pass membrane protein</topology>
    </subcellularLocation>
    <subcellularLocation>
        <location evidence="6">Cell membrane</location>
        <topology evidence="6">Multi-pass membrane protein</topology>
    </subcellularLocation>
</comment>
<dbReference type="PANTHER" id="PTHR30341:SF0">
    <property type="entry name" value="NA(+)_H(+) ANTIPORTER NHAA"/>
    <property type="match status" value="1"/>
</dbReference>
<comment type="caution">
    <text evidence="8">The sequence shown here is derived from an EMBL/GenBank/DDBJ whole genome shotgun (WGS) entry which is preliminary data.</text>
</comment>
<evidence type="ECO:0000313" key="9">
    <source>
        <dbReference type="Proteomes" id="UP000094828"/>
    </source>
</evidence>
<dbReference type="AlphaFoldDB" id="A0A1C3EH48"/>
<keyword evidence="7" id="KW-0175">Coiled coil</keyword>
<feature type="transmembrane region" description="Helical" evidence="6">
    <location>
        <begin position="123"/>
        <end position="144"/>
    </location>
</feature>
<keyword evidence="6" id="KW-0050">Antiport</keyword>
<dbReference type="InterPro" id="IPR023171">
    <property type="entry name" value="Na/H_antiporter_dom_sf"/>
</dbReference>
<dbReference type="STRING" id="1841610.A6X21_19360"/>
<feature type="transmembrane region" description="Helical" evidence="6">
    <location>
        <begin position="440"/>
        <end position="459"/>
    </location>
</feature>
<dbReference type="Proteomes" id="UP000094828">
    <property type="component" value="Unassembled WGS sequence"/>
</dbReference>
<dbReference type="NCBIfam" id="TIGR00773">
    <property type="entry name" value="NhaA"/>
    <property type="match status" value="1"/>
</dbReference>
<keyword evidence="6" id="KW-0813">Transport</keyword>
<feature type="transmembrane region" description="Helical" evidence="6">
    <location>
        <begin position="84"/>
        <end position="102"/>
    </location>
</feature>
<feature type="transmembrane region" description="Helical" evidence="6">
    <location>
        <begin position="207"/>
        <end position="226"/>
    </location>
</feature>
<feature type="transmembrane region" description="Helical" evidence="6">
    <location>
        <begin position="339"/>
        <end position="357"/>
    </location>
</feature>
<feature type="transmembrane region" description="Helical" evidence="6">
    <location>
        <begin position="406"/>
        <end position="428"/>
    </location>
</feature>
<dbReference type="EMBL" id="LYDR01000063">
    <property type="protein sequence ID" value="ODA32529.1"/>
    <property type="molecule type" value="Genomic_DNA"/>
</dbReference>
<feature type="transmembrane region" description="Helical" evidence="6">
    <location>
        <begin position="156"/>
        <end position="173"/>
    </location>
</feature>
<protein>
    <recommendedName>
        <fullName evidence="6">Na(+)/H(+) antiporter NhaA</fullName>
    </recommendedName>
    <alternativeName>
        <fullName evidence="6">Sodium/proton antiporter NhaA</fullName>
    </alternativeName>
</protein>
<keyword evidence="9" id="KW-1185">Reference proteome</keyword>
<keyword evidence="2 6" id="KW-1003">Cell membrane</keyword>
<dbReference type="Pfam" id="PF06965">
    <property type="entry name" value="Na_H_antiport_1"/>
    <property type="match status" value="1"/>
</dbReference>
<organism evidence="8 9">
    <name type="scientific">Planctopirus hydrillae</name>
    <dbReference type="NCBI Taxonomy" id="1841610"/>
    <lineage>
        <taxon>Bacteria</taxon>
        <taxon>Pseudomonadati</taxon>
        <taxon>Planctomycetota</taxon>
        <taxon>Planctomycetia</taxon>
        <taxon>Planctomycetales</taxon>
        <taxon>Planctomycetaceae</taxon>
        <taxon>Planctopirus</taxon>
    </lineage>
</organism>
<feature type="transmembrane region" description="Helical" evidence="6">
    <location>
        <begin position="182"/>
        <end position="201"/>
    </location>
</feature>
<comment type="catalytic activity">
    <reaction evidence="6">
        <text>Na(+)(in) + 2 H(+)(out) = Na(+)(out) + 2 H(+)(in)</text>
        <dbReference type="Rhea" id="RHEA:29251"/>
        <dbReference type="ChEBI" id="CHEBI:15378"/>
        <dbReference type="ChEBI" id="CHEBI:29101"/>
    </reaction>
</comment>
<keyword evidence="6" id="KW-0915">Sodium</keyword>
<comment type="function">
    <text evidence="6">Na(+)/H(+) antiporter that extrudes sodium in exchange for external protons.</text>
</comment>
<evidence type="ECO:0000256" key="6">
    <source>
        <dbReference type="HAMAP-Rule" id="MF_01844"/>
    </source>
</evidence>
<sequence length="471" mass="50169">MANPGDRPASDQAADRLLPVSQIAGWLSPVRRFLKLQATSGLLLVAATAFALIAANSPWSEQFLHIWETSCFIGFGDYVLKKDFLHVINDGLMTIFFFVVGLEIKREIVSGELSDLRKAALPIIAALGGMIVPALVFLGASQVFRVPPEAMKGWTIPMATDIAFVVGLLSLFGNRVPIGLKILLLSLAIVDDLGAVILIAVLFTEKLALVGLMVAAVGITLTFLMNRVGVRNVWLYVVVGGVTWLAVLKSGVHPTIAGVILGLMTPSKAWVPYDTLTAVLKRLTDELKKFQSDSDQESLKPGKPIPLHKTMHDDLAEAEFATRESIAPLYRLEHALHPWVAFLIMPLFALANAGVPLDFSKAFEPVSLCVALGLAIGKPVGIFGLSFLAVLIGLARLPDGVNWKLYLGGACLAGIGFTMSLFLGALALPESFIAAGKLGTLMGSTLSAILGIVLISKALPAVSESSDEGKV</sequence>
<keyword evidence="6" id="KW-0739">Sodium transport</keyword>
<evidence type="ECO:0000256" key="1">
    <source>
        <dbReference type="ARBA" id="ARBA00004429"/>
    </source>
</evidence>
<dbReference type="HAMAP" id="MF_01844">
    <property type="entry name" value="NhaA"/>
    <property type="match status" value="1"/>
</dbReference>
<comment type="similarity">
    <text evidence="6">Belongs to the NhaA Na(+)/H(+) (TC 2.A.33) antiporter family.</text>
</comment>
<feature type="transmembrane region" description="Helical" evidence="6">
    <location>
        <begin position="41"/>
        <end position="59"/>
    </location>
</feature>